<dbReference type="PANTHER" id="PTHR42924">
    <property type="entry name" value="EXONUCLEASE"/>
    <property type="match status" value="1"/>
</dbReference>
<gene>
    <name evidence="2" type="ORF">Tfer_0169</name>
</gene>
<sequence>MAVDLHIHTSASDGNISPAEVVDLAVQAGLKTIAFADHENTAGYTAVKDMAEGKGLEIIPALELQTWHKNKEIHILGYFIDVNDINFQKRLTELRKDKNRCAMAMVEKIRRCGFDIEWDEVERLSCFGGPISKGHIMQVLKLKGYIKTREDAARILGLYFNQEGKAYSCYNFPSAEAVDLIKSARGIPILAHPGLIGDDNLVLDLIKMGISGLEVYYNYFGPNKNNYIAKYEKMALDHGLLMTGGSDYHGTITPVVLGETEIPDAVVASLKESKKLF</sequence>
<dbReference type="GO" id="GO:0035312">
    <property type="term" value="F:5'-3' DNA exonuclease activity"/>
    <property type="evidence" value="ECO:0007669"/>
    <property type="project" value="TreeGrafter"/>
</dbReference>
<proteinExistence type="predicted"/>
<name>A0A0L6W6U1_9FIRM</name>
<keyword evidence="3" id="KW-1185">Reference proteome</keyword>
<dbReference type="GO" id="GO:0004534">
    <property type="term" value="F:5'-3' RNA exonuclease activity"/>
    <property type="evidence" value="ECO:0007669"/>
    <property type="project" value="TreeGrafter"/>
</dbReference>
<dbReference type="InterPro" id="IPR052018">
    <property type="entry name" value="PHP_domain"/>
</dbReference>
<dbReference type="Gene3D" id="3.20.20.140">
    <property type="entry name" value="Metal-dependent hydrolases"/>
    <property type="match status" value="1"/>
</dbReference>
<dbReference type="CDD" id="cd07438">
    <property type="entry name" value="PHP_HisPPase_AMP"/>
    <property type="match status" value="1"/>
</dbReference>
<dbReference type="PATRIC" id="fig|281456.6.peg.171"/>
<dbReference type="InterPro" id="IPR003141">
    <property type="entry name" value="Pol/His_phosphatase_N"/>
</dbReference>
<dbReference type="SUPFAM" id="SSF89550">
    <property type="entry name" value="PHP domain-like"/>
    <property type="match status" value="1"/>
</dbReference>
<dbReference type="InterPro" id="IPR004013">
    <property type="entry name" value="PHP_dom"/>
</dbReference>
<protein>
    <submittedName>
        <fullName evidence="2">PHP domain-containing protein</fullName>
    </submittedName>
</protein>
<dbReference type="Gene3D" id="1.10.150.650">
    <property type="match status" value="1"/>
</dbReference>
<organism evidence="2 3">
    <name type="scientific">Thermincola ferriacetica</name>
    <dbReference type="NCBI Taxonomy" id="281456"/>
    <lineage>
        <taxon>Bacteria</taxon>
        <taxon>Bacillati</taxon>
        <taxon>Bacillota</taxon>
        <taxon>Clostridia</taxon>
        <taxon>Eubacteriales</taxon>
        <taxon>Thermincolaceae</taxon>
        <taxon>Thermincola</taxon>
    </lineage>
</organism>
<evidence type="ECO:0000259" key="1">
    <source>
        <dbReference type="SMART" id="SM00481"/>
    </source>
</evidence>
<dbReference type="AlphaFoldDB" id="A0A0L6W6U1"/>
<dbReference type="Pfam" id="PF02811">
    <property type="entry name" value="PHP"/>
    <property type="match status" value="1"/>
</dbReference>
<accession>A0A0L6W6U1</accession>
<dbReference type="PANTHER" id="PTHR42924:SF3">
    <property type="entry name" value="POLYMERASE_HISTIDINOL PHOSPHATASE N-TERMINAL DOMAIN-CONTAINING PROTEIN"/>
    <property type="match status" value="1"/>
</dbReference>
<evidence type="ECO:0000313" key="3">
    <source>
        <dbReference type="Proteomes" id="UP000037175"/>
    </source>
</evidence>
<reference evidence="3" key="1">
    <citation type="submission" date="2015-07" db="EMBL/GenBank/DDBJ databases">
        <title>Complete Genome of Thermincola ferriacetica strain Z-0001T.</title>
        <authorList>
            <person name="Lusk B."/>
            <person name="Badalamenti J.P."/>
            <person name="Parameswaran P."/>
            <person name="Bond D.R."/>
            <person name="Torres C.I."/>
        </authorList>
    </citation>
    <scope>NUCLEOTIDE SEQUENCE [LARGE SCALE GENOMIC DNA]</scope>
    <source>
        <strain evidence="3">Z-0001</strain>
    </source>
</reference>
<dbReference type="Proteomes" id="UP000037175">
    <property type="component" value="Unassembled WGS sequence"/>
</dbReference>
<dbReference type="EMBL" id="LGTE01000001">
    <property type="protein sequence ID" value="KNZ71093.1"/>
    <property type="molecule type" value="Genomic_DNA"/>
</dbReference>
<comment type="caution">
    <text evidence="2">The sequence shown here is derived from an EMBL/GenBank/DDBJ whole genome shotgun (WGS) entry which is preliminary data.</text>
</comment>
<dbReference type="SMART" id="SM00481">
    <property type="entry name" value="POLIIIAc"/>
    <property type="match status" value="1"/>
</dbReference>
<feature type="domain" description="Polymerase/histidinol phosphatase N-terminal" evidence="1">
    <location>
        <begin position="3"/>
        <end position="68"/>
    </location>
</feature>
<dbReference type="RefSeq" id="WP_052216461.1">
    <property type="nucleotide sequence ID" value="NZ_LGTE01000001.1"/>
</dbReference>
<dbReference type="InterPro" id="IPR016195">
    <property type="entry name" value="Pol/histidinol_Pase-like"/>
</dbReference>
<evidence type="ECO:0000313" key="2">
    <source>
        <dbReference type="EMBL" id="KNZ71093.1"/>
    </source>
</evidence>